<dbReference type="EMBL" id="BNBF01000002">
    <property type="protein sequence ID" value="GHG37889.1"/>
    <property type="molecule type" value="Genomic_DNA"/>
</dbReference>
<accession>A0A919EVG9</accession>
<dbReference type="Proteomes" id="UP000619355">
    <property type="component" value="Unassembled WGS sequence"/>
</dbReference>
<sequence length="169" mass="19332">MSEDEIVERVWDFARTHRLPPPAPAEAVAELEAIVGWPMPTLLRRLYVEVADGGFGPDFHVLALTDTGRWFSDEESLLQLARDFGSAEPEPTQPPRHTVPLMTLGCAVWWFVDFSTAEGRMWGWEPNARCERHCFFPERFTLAQWLTDWLDGNRSFPEPPPLTDCPDCC</sequence>
<dbReference type="InterPro" id="IPR037883">
    <property type="entry name" value="Knr4/Smi1-like_sf"/>
</dbReference>
<dbReference type="SUPFAM" id="SSF160631">
    <property type="entry name" value="SMI1/KNR4-like"/>
    <property type="match status" value="1"/>
</dbReference>
<dbReference type="AlphaFoldDB" id="A0A919EVG9"/>
<keyword evidence="2" id="KW-1185">Reference proteome</keyword>
<evidence type="ECO:0000313" key="1">
    <source>
        <dbReference type="EMBL" id="GHG37889.1"/>
    </source>
</evidence>
<name>A0A919EVG9_9ACTN</name>
<protein>
    <submittedName>
        <fullName evidence="1">SMI1/KNR4 family protein</fullName>
    </submittedName>
</protein>
<comment type="caution">
    <text evidence="1">The sequence shown here is derived from an EMBL/GenBank/DDBJ whole genome shotgun (WGS) entry which is preliminary data.</text>
</comment>
<organism evidence="1 2">
    <name type="scientific">Streptomyces capoamus</name>
    <dbReference type="NCBI Taxonomy" id="68183"/>
    <lineage>
        <taxon>Bacteria</taxon>
        <taxon>Bacillati</taxon>
        <taxon>Actinomycetota</taxon>
        <taxon>Actinomycetes</taxon>
        <taxon>Kitasatosporales</taxon>
        <taxon>Streptomycetaceae</taxon>
        <taxon>Streptomyces</taxon>
    </lineage>
</organism>
<evidence type="ECO:0000313" key="2">
    <source>
        <dbReference type="Proteomes" id="UP000619355"/>
    </source>
</evidence>
<dbReference type="RefSeq" id="WP_189978693.1">
    <property type="nucleotide sequence ID" value="NZ_BNBF01000002.1"/>
</dbReference>
<reference evidence="2" key="1">
    <citation type="journal article" date="2019" name="Int. J. Syst. Evol. Microbiol.">
        <title>The Global Catalogue of Microorganisms (GCM) 10K type strain sequencing project: providing services to taxonomists for standard genome sequencing and annotation.</title>
        <authorList>
            <consortium name="The Broad Institute Genomics Platform"/>
            <consortium name="The Broad Institute Genome Sequencing Center for Infectious Disease"/>
            <person name="Wu L."/>
            <person name="Ma J."/>
        </authorList>
    </citation>
    <scope>NUCLEOTIDE SEQUENCE [LARGE SCALE GENOMIC DNA]</scope>
    <source>
        <strain evidence="2">JCM 4253</strain>
    </source>
</reference>
<proteinExistence type="predicted"/>
<gene>
    <name evidence="1" type="ORF">GCM10018980_10090</name>
</gene>